<sequence length="335" mass="38762">MKKICIHIIFLIFLTISFNGFSQNIFEYEREISKKENYNFQEIDFQNTDENIKLSGTLITPKSDFDKIVVIVPGSGRDTRYAHFVLAEEFLKNGIAVYRFDERGIGKSEGKFNTSATSLTDDLTFAIWELRKLDFTKSHKIGVLGHSLGGIASIGAYKKNPNIDFLIQMGTPVEKYGTFFKYQTINNISEFYRIKGKTQEQVVELLNLIYPIIVNNDDIKIIRQKVKIVAKENGFKKDFYKFISPAHIDHVKQNYEETYRNIDIPVLYIIGENDKFINPKSEIELLESFNNSTIQIKIMDGLNHWLTEKNAKAGTSLYKMDKEALNEIMNWTLKK</sequence>
<evidence type="ECO:0000259" key="1">
    <source>
        <dbReference type="Pfam" id="PF12146"/>
    </source>
</evidence>
<protein>
    <recommendedName>
        <fullName evidence="1">Serine aminopeptidase S33 domain-containing protein</fullName>
    </recommendedName>
</protein>
<dbReference type="PANTHER" id="PTHR43265">
    <property type="entry name" value="ESTERASE ESTD"/>
    <property type="match status" value="1"/>
</dbReference>
<keyword evidence="3" id="KW-1185">Reference proteome</keyword>
<dbReference type="EMBL" id="JACIFO010000014">
    <property type="protein sequence ID" value="MBB4120003.1"/>
    <property type="molecule type" value="Genomic_DNA"/>
</dbReference>
<feature type="domain" description="Serine aminopeptidase S33" evidence="1">
    <location>
        <begin position="66"/>
        <end position="306"/>
    </location>
</feature>
<organism evidence="2 3">
    <name type="scientific">Mesonia hippocampi</name>
    <dbReference type="NCBI Taxonomy" id="1628250"/>
    <lineage>
        <taxon>Bacteria</taxon>
        <taxon>Pseudomonadati</taxon>
        <taxon>Bacteroidota</taxon>
        <taxon>Flavobacteriia</taxon>
        <taxon>Flavobacteriales</taxon>
        <taxon>Flavobacteriaceae</taxon>
        <taxon>Mesonia</taxon>
    </lineage>
</organism>
<dbReference type="InterPro" id="IPR022742">
    <property type="entry name" value="Hydrolase_4"/>
</dbReference>
<dbReference type="SUPFAM" id="SSF53474">
    <property type="entry name" value="alpha/beta-Hydrolases"/>
    <property type="match status" value="1"/>
</dbReference>
<dbReference type="AlphaFoldDB" id="A0A840EU10"/>
<dbReference type="Pfam" id="PF12146">
    <property type="entry name" value="Hydrolase_4"/>
    <property type="match status" value="1"/>
</dbReference>
<gene>
    <name evidence="2" type="ORF">GGR32_002315</name>
</gene>
<evidence type="ECO:0000313" key="2">
    <source>
        <dbReference type="EMBL" id="MBB4120003.1"/>
    </source>
</evidence>
<proteinExistence type="predicted"/>
<dbReference type="PANTHER" id="PTHR43265:SF1">
    <property type="entry name" value="ESTERASE ESTD"/>
    <property type="match status" value="1"/>
</dbReference>
<dbReference type="Proteomes" id="UP000553034">
    <property type="component" value="Unassembled WGS sequence"/>
</dbReference>
<accession>A0A840EU10</accession>
<dbReference type="GO" id="GO:0052689">
    <property type="term" value="F:carboxylic ester hydrolase activity"/>
    <property type="evidence" value="ECO:0007669"/>
    <property type="project" value="TreeGrafter"/>
</dbReference>
<dbReference type="InterPro" id="IPR029058">
    <property type="entry name" value="AB_hydrolase_fold"/>
</dbReference>
<dbReference type="Gene3D" id="3.40.50.1820">
    <property type="entry name" value="alpha/beta hydrolase"/>
    <property type="match status" value="1"/>
</dbReference>
<dbReference type="InterPro" id="IPR053145">
    <property type="entry name" value="AB_hydrolase_Est10"/>
</dbReference>
<comment type="caution">
    <text evidence="2">The sequence shown here is derived from an EMBL/GenBank/DDBJ whole genome shotgun (WGS) entry which is preliminary data.</text>
</comment>
<reference evidence="2 3" key="1">
    <citation type="submission" date="2020-08" db="EMBL/GenBank/DDBJ databases">
        <title>Genomic Encyclopedia of Type Strains, Phase IV (KMG-IV): sequencing the most valuable type-strain genomes for metagenomic binning, comparative biology and taxonomic classification.</title>
        <authorList>
            <person name="Goeker M."/>
        </authorList>
    </citation>
    <scope>NUCLEOTIDE SEQUENCE [LARGE SCALE GENOMIC DNA]</scope>
    <source>
        <strain evidence="2 3">DSM 29568</strain>
    </source>
</reference>
<dbReference type="RefSeq" id="WP_183478338.1">
    <property type="nucleotide sequence ID" value="NZ_JACIFO010000014.1"/>
</dbReference>
<name>A0A840EU10_9FLAO</name>
<evidence type="ECO:0000313" key="3">
    <source>
        <dbReference type="Proteomes" id="UP000553034"/>
    </source>
</evidence>